<reference evidence="1 2" key="4">
    <citation type="journal article" date="2020" name="PLoS ONE">
        <title>Taxonomic classification of strain PO100/5 shows a broader geographic distribution and genetic markers of the recently described Corynebacterium silvaticum.</title>
        <authorList>
            <person name="Viana M.V.C."/>
            <person name="Profeta R."/>
            <person name="da Silva A.L."/>
            <person name="Hurtado R."/>
            <person name="Cerqueira J.C."/>
            <person name="Ribeiro B.F.S."/>
            <person name="Almeida M.O."/>
            <person name="Morais-Rodrigues F."/>
            <person name="Soares S.C."/>
            <person name="Oliveira M."/>
            <person name="Tavares L."/>
            <person name="Figueiredo H."/>
            <person name="Wattam A.R."/>
            <person name="Barh D."/>
            <person name="Ghosh P."/>
            <person name="Silva A."/>
            <person name="Azevedo V."/>
        </authorList>
    </citation>
    <scope>NUCLEOTIDE SEQUENCE [LARGE SCALE GENOMIC DNA]</scope>
    <source>
        <strain evidence="1 2">PO100/5</strain>
    </source>
</reference>
<proteinExistence type="predicted"/>
<dbReference type="Proteomes" id="UP000195652">
    <property type="component" value="Chromosome"/>
</dbReference>
<evidence type="ECO:0000313" key="1">
    <source>
        <dbReference type="EMBL" id="ARU46540.1"/>
    </source>
</evidence>
<evidence type="ECO:0000313" key="2">
    <source>
        <dbReference type="Proteomes" id="UP000195652"/>
    </source>
</evidence>
<dbReference type="AlphaFoldDB" id="A0A7Y4P900"/>
<reference evidence="1 2" key="3">
    <citation type="journal article" date="2020" name="Int. J. Syst. Evol. Microbiol.">
        <title>Corynebacterium silvaticum sp. nov., a unique group of NTTB corynebacteria in wild boar and roe deer.</title>
        <authorList>
            <person name="Dangel A."/>
            <person name="Berger A."/>
            <person name="Rau J."/>
            <person name="Eisenberg T."/>
            <person name="Kampfer P."/>
            <person name="Margos G."/>
            <person name="Contzen M."/>
            <person name="Busse H.J."/>
            <person name="Konrad R."/>
            <person name="Peters M."/>
            <person name="Sting R."/>
            <person name="Sing A."/>
        </authorList>
    </citation>
    <scope>NUCLEOTIDE SEQUENCE [LARGE SCALE GENOMIC DNA]</scope>
    <source>
        <strain evidence="1 2">PO100/5</strain>
    </source>
</reference>
<gene>
    <name evidence="1" type="ORF">CBE74_08695</name>
</gene>
<dbReference type="KEGG" id="csil:CBE74_08695"/>
<dbReference type="GeneID" id="75008320"/>
<reference evidence="1 2" key="2">
    <citation type="journal article" date="2020" name="Antonie Van Leeuwenhoek">
        <title>Phylogenomic characterisation of a novel corynebacterial species pathogenic to animals.</title>
        <authorList>
            <person name="Moller J."/>
            <person name="Musella L."/>
            <person name="Melnikov V."/>
            <person name="Geissdorfer W."/>
            <person name="Burkovski A."/>
            <person name="Sangal V."/>
        </authorList>
    </citation>
    <scope>NUCLEOTIDE SEQUENCE [LARGE SCALE GENOMIC DNA]</scope>
    <source>
        <strain evidence="1 2">PO100/5</strain>
    </source>
</reference>
<dbReference type="EMBL" id="CP021417">
    <property type="protein sequence ID" value="ARU46540.1"/>
    <property type="molecule type" value="Genomic_DNA"/>
</dbReference>
<dbReference type="OrthoDB" id="4414764at2"/>
<name>A0A7Y4P900_9CORY</name>
<dbReference type="RefSeq" id="WP_087454339.1">
    <property type="nucleotide sequence ID" value="NZ_CP021417.2"/>
</dbReference>
<sequence>MPNNHNTIRVHNVHCRKALYEQAASQLYTPDRKPPRTIDAFVDMLREFHVTRIHCAGWHIPAHEAASLLAALTSERVTLAITLED</sequence>
<reference evidence="1 2" key="1">
    <citation type="journal article" date="2014" name="BMC Vet. Res.">
        <title>First report of Corynebacterium pseudotuberculosis from caseous lymphadenitis lesions in Black Alentejano pig (Sus scrofa domesticus).</title>
        <authorList>
            <person name="Oliveira M."/>
            <person name="Barroco C."/>
            <person name="Mottola C."/>
            <person name="Santos R."/>
            <person name="Lemsaddek A."/>
            <person name="Tavares L."/>
            <person name="Semedo-Lemsaddek T."/>
        </authorList>
    </citation>
    <scope>NUCLEOTIDE SEQUENCE [LARGE SCALE GENOMIC DNA]</scope>
    <source>
        <strain evidence="1 2">PO100/5</strain>
    </source>
</reference>
<keyword evidence="2" id="KW-1185">Reference proteome</keyword>
<protein>
    <submittedName>
        <fullName evidence="1">Uncharacterized protein</fullName>
    </submittedName>
</protein>
<organism evidence="1 2">
    <name type="scientific">Corynebacterium silvaticum</name>
    <dbReference type="NCBI Taxonomy" id="2320431"/>
    <lineage>
        <taxon>Bacteria</taxon>
        <taxon>Bacillati</taxon>
        <taxon>Actinomycetota</taxon>
        <taxon>Actinomycetes</taxon>
        <taxon>Mycobacteriales</taxon>
        <taxon>Corynebacteriaceae</taxon>
        <taxon>Corynebacterium</taxon>
    </lineage>
</organism>
<accession>A0A7Y4P900</accession>